<proteinExistence type="predicted"/>
<organism evidence="1 2">
    <name type="scientific">Haloarcula tailed virus 3</name>
    <dbReference type="NCBI Taxonomy" id="2877990"/>
    <lineage>
        <taxon>Viruses</taxon>
        <taxon>Duplodnaviria</taxon>
        <taxon>Heunggongvirae</taxon>
        <taxon>Uroviricota</taxon>
        <taxon>Caudoviricetes</taxon>
        <taxon>Kirjokansivirales</taxon>
        <taxon>Pyrstoviridae</taxon>
        <taxon>Hatrivirus</taxon>
        <taxon>Hatrivirus caudatum</taxon>
        <taxon>Hatrivirus HATV3</taxon>
    </lineage>
</organism>
<name>A0AAE8Y1V4_9CAUD</name>
<gene>
    <name evidence="1" type="ORF">HATV-3_gp33</name>
</gene>
<reference evidence="1" key="1">
    <citation type="submission" date="2021-05" db="EMBL/GenBank/DDBJ databases">
        <title>Diversity, taxonomy and evolution of archaeal viruses of the class Caudoviricetes.</title>
        <authorList>
            <person name="Liu Y."/>
            <person name="Demina T.A."/>
            <person name="Roux S."/>
            <person name="Aiewsakun P."/>
            <person name="Kazlauskas D."/>
            <person name="Simmonds P."/>
            <person name="Prangishvili D."/>
            <person name="Oksanen H.M."/>
            <person name="Krupovic M."/>
        </authorList>
    </citation>
    <scope>NUCLEOTIDE SEQUENCE</scope>
    <source>
        <strain evidence="1">HATV-3/30</strain>
    </source>
</reference>
<evidence type="ECO:0000313" key="1">
    <source>
        <dbReference type="EMBL" id="UBF23383.1"/>
    </source>
</evidence>
<dbReference type="EMBL" id="MZ334527">
    <property type="protein sequence ID" value="UBF23383.1"/>
    <property type="molecule type" value="Genomic_DNA"/>
</dbReference>
<protein>
    <submittedName>
        <fullName evidence="1">Uncharacterized protein</fullName>
    </submittedName>
</protein>
<dbReference type="Proteomes" id="UP000827845">
    <property type="component" value="Segment"/>
</dbReference>
<sequence>MAQVKLSPGTNNETVFTVSDYIGNRFEKTHTGIGTFNIPIGYDTDLENRVFDEMHLVEDGDLLFRGTVLAVESDEERAQTTISGKGVTWDLTNDERTVTYVDTLAHKAIEDFLTTYTNFDATVITPTPNVQVTDQTVQEGDTNTELENITSLADTDPVTISGDSIKILQTSFTKEGEAFDDQINSAFKNDSAYSDGSAAILGSTNPQSYSYDFTLDYSIPAADFGVGVRWDATGTQTPELRWELDGEEVSTFAPDTNGPTWEANIIEAEGNQPSSDVSAGSHTLSVEVVSQGTESFYLDVVQPYDTGARYSFGPFNYTYDDTVDGNGYLEGPEFFPQAFELEFNSVTTALNITEADLLTSWDDISNGQAIQLRLGSGSYLPNDGSEQNTESITTDFGGSAGRTITAKATFSRYGTQTTTPTTGINGQTINSLEIRIDGNDLVVFADRTFEGSDFEILQRMHSLGDMRFSVDHQPNSKPITSFQVGDATKTLPDIDVKNRITKTDIDNYGNHVTVRGQRVGGTRLTATESDSQDINEFGKIHKDRVDPDLETQIAVNEAAKAFLEDSLRELTDKATLEIAPQDIQPGFTYDVPFSDEDVPLEEVRYQESAGQFRGQLIFDFRAERISEFISGLRGGVNNTKRGF</sequence>
<accession>A0AAE8Y1V4</accession>
<keyword evidence="2" id="KW-1185">Reference proteome</keyword>
<evidence type="ECO:0000313" key="2">
    <source>
        <dbReference type="Proteomes" id="UP000827845"/>
    </source>
</evidence>